<feature type="region of interest" description="Disordered" evidence="1">
    <location>
        <begin position="52"/>
        <end position="77"/>
    </location>
</feature>
<evidence type="ECO:0000259" key="2">
    <source>
        <dbReference type="SMART" id="SM00834"/>
    </source>
</evidence>
<evidence type="ECO:0000313" key="7">
    <source>
        <dbReference type="Proteomes" id="UP000245216"/>
    </source>
</evidence>
<name>A0A0A2N207_ALCFA</name>
<feature type="domain" description="Putative regulatory protein FmdB zinc ribbon" evidence="2">
    <location>
        <begin position="1"/>
        <end position="43"/>
    </location>
</feature>
<dbReference type="AlphaFoldDB" id="A0A0A2N207"/>
<reference evidence="4 7" key="3">
    <citation type="submission" date="2018-05" db="EMBL/GenBank/DDBJ databases">
        <authorList>
            <person name="Lanie J.A."/>
            <person name="Ng W.-L."/>
            <person name="Kazmierczak K.M."/>
            <person name="Andrzejewski T.M."/>
            <person name="Davidsen T.M."/>
            <person name="Wayne K.J."/>
            <person name="Tettelin H."/>
            <person name="Glass J.I."/>
            <person name="Rusch D."/>
            <person name="Podicherti R."/>
            <person name="Tsui H.-C.T."/>
            <person name="Winkler M.E."/>
        </authorList>
    </citation>
    <scope>NUCLEOTIDE SEQUENCE [LARGE SCALE GENOMIC DNA]</scope>
    <source>
        <strain evidence="4 7">YBY</strain>
    </source>
</reference>
<dbReference type="Proteomes" id="UP000830925">
    <property type="component" value="Chromosome"/>
</dbReference>
<dbReference type="GeneID" id="96773321"/>
<reference evidence="5" key="4">
    <citation type="submission" date="2022-04" db="EMBL/GenBank/DDBJ databases">
        <title>Genomic mining of Alcaligenes faecalis D334 producing ectoin and derivatives.</title>
        <authorList>
            <person name="Doan V.T."/>
            <person name="Quach N.T."/>
            <person name="Vu T.-H.-N."/>
            <person name="Phi Q.-T."/>
        </authorList>
    </citation>
    <scope>NUCLEOTIDE SEQUENCE</scope>
    <source>
        <strain evidence="5">D334</strain>
    </source>
</reference>
<protein>
    <recommendedName>
        <fullName evidence="2">Putative regulatory protein FmdB zinc ribbon domain-containing protein</fullName>
    </recommendedName>
</protein>
<evidence type="ECO:0000313" key="6">
    <source>
        <dbReference type="Proteomes" id="UP000214561"/>
    </source>
</evidence>
<reference evidence="4 7" key="2">
    <citation type="submission" date="2018-05" db="EMBL/GenBank/DDBJ databases">
        <title>Genome Sequence of an Efficient Indole-Degrading Bacterium, Alcaligenes sp.YBY.</title>
        <authorList>
            <person name="Yang B."/>
        </authorList>
    </citation>
    <scope>NUCLEOTIDE SEQUENCE [LARGE SCALE GENOMIC DNA]</scope>
    <source>
        <strain evidence="4 7">YBY</strain>
    </source>
</reference>
<sequence>MPLYDYLCNHCLQRSSHLRSIATRNDPQTCPACEKGSLLLQLSAPRRLFSKASPTRGLTPQQALAGNNVTGPGTRSSTRNSVIHTCMGPGCSVCA</sequence>
<dbReference type="Proteomes" id="UP000245216">
    <property type="component" value="Unassembled WGS sequence"/>
</dbReference>
<reference evidence="3 6" key="1">
    <citation type="submission" date="2017-05" db="EMBL/GenBank/DDBJ databases">
        <authorList>
            <person name="Qiu J.G."/>
            <person name="He J."/>
        </authorList>
    </citation>
    <scope>NUCLEOTIDE SEQUENCE [LARGE SCALE GENOMIC DNA]</scope>
    <source>
        <strain evidence="3 6">JQ135</strain>
    </source>
</reference>
<dbReference type="EMBL" id="CP095873">
    <property type="protein sequence ID" value="UPL23241.1"/>
    <property type="molecule type" value="Genomic_DNA"/>
</dbReference>
<proteinExistence type="predicted"/>
<evidence type="ECO:0000313" key="4">
    <source>
        <dbReference type="EMBL" id="PWE16184.1"/>
    </source>
</evidence>
<organism evidence="4 7">
    <name type="scientific">Alcaligenes faecalis</name>
    <dbReference type="NCBI Taxonomy" id="511"/>
    <lineage>
        <taxon>Bacteria</taxon>
        <taxon>Pseudomonadati</taxon>
        <taxon>Pseudomonadota</taxon>
        <taxon>Betaproteobacteria</taxon>
        <taxon>Burkholderiales</taxon>
        <taxon>Alcaligenaceae</taxon>
        <taxon>Alcaligenes</taxon>
    </lineage>
</organism>
<dbReference type="NCBIfam" id="TIGR02605">
    <property type="entry name" value="CxxC_CxxC_SSSS"/>
    <property type="match status" value="1"/>
</dbReference>
<dbReference type="KEGG" id="afa:UZ73_18480"/>
<evidence type="ECO:0000256" key="1">
    <source>
        <dbReference type="SAM" id="MobiDB-lite"/>
    </source>
</evidence>
<dbReference type="Pfam" id="PF09723">
    <property type="entry name" value="Zn_ribbon_8"/>
    <property type="match status" value="1"/>
</dbReference>
<dbReference type="Proteomes" id="UP000214561">
    <property type="component" value="Chromosome"/>
</dbReference>
<dbReference type="EMBL" id="CP021641">
    <property type="protein sequence ID" value="ASR89607.1"/>
    <property type="molecule type" value="Genomic_DNA"/>
</dbReference>
<dbReference type="KEGG" id="afq:AFA_09205"/>
<evidence type="ECO:0000313" key="5">
    <source>
        <dbReference type="EMBL" id="UPL23241.1"/>
    </source>
</evidence>
<gene>
    <name evidence="3" type="ORF">AFA_09205</name>
    <name evidence="4" type="ORF">DF183_05535</name>
    <name evidence="5" type="ORF">MXF72_09245</name>
</gene>
<accession>A0A0A2N207</accession>
<dbReference type="STRING" id="511.UZ73_18480"/>
<dbReference type="InterPro" id="IPR013429">
    <property type="entry name" value="Regulatory_FmdB_Zinc_ribbon"/>
</dbReference>
<dbReference type="SMART" id="SM00834">
    <property type="entry name" value="CxxC_CXXC_SSSS"/>
    <property type="match status" value="1"/>
</dbReference>
<dbReference type="RefSeq" id="WP_009453884.1">
    <property type="nucleotide sequence ID" value="NZ_CAXOJJ010000007.1"/>
</dbReference>
<evidence type="ECO:0000313" key="3">
    <source>
        <dbReference type="EMBL" id="ASR89607.1"/>
    </source>
</evidence>
<dbReference type="EMBL" id="QEXO01000001">
    <property type="protein sequence ID" value="PWE16184.1"/>
    <property type="molecule type" value="Genomic_DNA"/>
</dbReference>